<dbReference type="InterPro" id="IPR001144">
    <property type="entry name" value="Enterotoxin_A"/>
</dbReference>
<dbReference type="AlphaFoldDB" id="A0AAJ0D1M3"/>
<feature type="region of interest" description="Disordered" evidence="5">
    <location>
        <begin position="50"/>
        <end position="74"/>
    </location>
</feature>
<name>A0AAJ0D1M3_9HYPO</name>
<evidence type="ECO:0000313" key="7">
    <source>
        <dbReference type="EMBL" id="KAK2616499.1"/>
    </source>
</evidence>
<dbReference type="Pfam" id="PF01375">
    <property type="entry name" value="Enterotoxin_a"/>
    <property type="match status" value="1"/>
</dbReference>
<feature type="region of interest" description="Disordered" evidence="5">
    <location>
        <begin position="249"/>
        <end position="278"/>
    </location>
</feature>
<organism evidence="7 8">
    <name type="scientific">Conoideocrella luteorostrata</name>
    <dbReference type="NCBI Taxonomy" id="1105319"/>
    <lineage>
        <taxon>Eukaryota</taxon>
        <taxon>Fungi</taxon>
        <taxon>Dikarya</taxon>
        <taxon>Ascomycota</taxon>
        <taxon>Pezizomycotina</taxon>
        <taxon>Sordariomycetes</taxon>
        <taxon>Hypocreomycetidae</taxon>
        <taxon>Hypocreales</taxon>
        <taxon>Clavicipitaceae</taxon>
        <taxon>Conoideocrella</taxon>
    </lineage>
</organism>
<dbReference type="Proteomes" id="UP001251528">
    <property type="component" value="Unassembled WGS sequence"/>
</dbReference>
<keyword evidence="8" id="KW-1185">Reference proteome</keyword>
<comment type="caution">
    <text evidence="7">The sequence shown here is derived from an EMBL/GenBank/DDBJ whole genome shotgun (WGS) entry which is preliminary data.</text>
</comment>
<sequence length="889" mass="98284">MLFFQPGLTRNSLWLSLVLYTTLFVLFGFSDGHPFSSQSWLQVIRRGGCTSKQDPQCNPPSKYPSDKAPAKTYPKFEPKVNKEDIWVVFRGDSRNPTDIEKARGFSPQGTPSDDQIEGASSLFKHVTDKEVRQYRQYVSTTMDPVQAVEFGQSTGYIYVISPDAKMVDVRETLRPHLEEKFMKEMEQAAVARIPFEQIRGWYKTSDLRGKKSKLMEIRRAIETGTATFPDPFIKNKKYDIKYDTTRPSGARPEIAGFPPKHQAWKQKPWSDYKPDGKKKKVSSYLKDLIQEVAPGQSKLPTPPEVPGGLGGNKKPPGGTGDAGKGTGNGKVESASGSICKRDTSCSKLVETAEQISEKKFLQLADEHGVAKIAEERWSMSLPDVRKELKYQRLSLGSIKSMLSKAGKEVLGDPLWILGVVDAFTSDVTKLDRFAALTAIIPVVGCGAQAAADEEKGNVDPMDTFLCVFGDVLLLTPAWPVGVAINIVRAVRGFFRPPKVPTKEDMQTSRDRAWNRFLDDRIYTYIYSHPYNSKKGSFSDKLNSSLAIEALAVLSQGAQTVGAAQAAVQDASGNGNSTMVATRLQEAMSNEIVRRQRQVLINLPKALKKDTEGSLGPLAADYNKGFVGNLTTQDMVNRYKETFVGDPEVPGSARTNEDEVRAKLKDIATYLEKTPPKLPGLFDLAYIIGQSRGMVSLDPKTLSPADHVNATAPGQSELYVNALSLHHAVQVARLLRGSITEDKLSTEFPTKDGARDLQILIAMKFGRVYDEAKFKMADEMFKGSAAYFIDLQDPNAIRVLTHPDIPAVKANTEAVPYLALVTGLTDNLIENLRRLKDTKTVGMTQVIMDMLKKIEGQAQQPGFQWDKAIRKAKEINAADRAAHDKIPSAF</sequence>
<keyword evidence="6" id="KW-0472">Membrane</keyword>
<keyword evidence="1" id="KW-0800">Toxin</keyword>
<keyword evidence="6" id="KW-0812">Transmembrane</keyword>
<keyword evidence="6" id="KW-1133">Transmembrane helix</keyword>
<evidence type="ECO:0000256" key="1">
    <source>
        <dbReference type="ARBA" id="ARBA00022656"/>
    </source>
</evidence>
<protein>
    <recommendedName>
        <fullName evidence="9">Heat-labile enterotoxin, A chain</fullName>
    </recommendedName>
</protein>
<keyword evidence="3" id="KW-0843">Virulence</keyword>
<evidence type="ECO:0000256" key="2">
    <source>
        <dbReference type="ARBA" id="ARBA00022729"/>
    </source>
</evidence>
<dbReference type="PRINTS" id="PR00771">
    <property type="entry name" value="ENTEROTOXINA"/>
</dbReference>
<evidence type="ECO:0000256" key="3">
    <source>
        <dbReference type="ARBA" id="ARBA00023026"/>
    </source>
</evidence>
<evidence type="ECO:0000256" key="6">
    <source>
        <dbReference type="SAM" id="Phobius"/>
    </source>
</evidence>
<feature type="region of interest" description="Disordered" evidence="5">
    <location>
        <begin position="292"/>
        <end position="336"/>
    </location>
</feature>
<dbReference type="EMBL" id="JASWJB010000005">
    <property type="protein sequence ID" value="KAK2616499.1"/>
    <property type="molecule type" value="Genomic_DNA"/>
</dbReference>
<feature type="compositionally biased region" description="Gly residues" evidence="5">
    <location>
        <begin position="307"/>
        <end position="328"/>
    </location>
</feature>
<feature type="transmembrane region" description="Helical" evidence="6">
    <location>
        <begin position="12"/>
        <end position="29"/>
    </location>
</feature>
<proteinExistence type="predicted"/>
<dbReference type="SUPFAM" id="SSF56399">
    <property type="entry name" value="ADP-ribosylation"/>
    <property type="match status" value="1"/>
</dbReference>
<dbReference type="Gene3D" id="3.90.210.10">
    <property type="entry name" value="Heat-Labile Enterotoxin, subunit A"/>
    <property type="match status" value="1"/>
</dbReference>
<keyword evidence="2" id="KW-0732">Signal</keyword>
<evidence type="ECO:0000256" key="4">
    <source>
        <dbReference type="ARBA" id="ARBA00023157"/>
    </source>
</evidence>
<dbReference type="GO" id="GO:0090729">
    <property type="term" value="F:toxin activity"/>
    <property type="evidence" value="ECO:0007669"/>
    <property type="project" value="UniProtKB-KW"/>
</dbReference>
<evidence type="ECO:0000313" key="8">
    <source>
        <dbReference type="Proteomes" id="UP001251528"/>
    </source>
</evidence>
<reference evidence="7" key="1">
    <citation type="submission" date="2023-06" db="EMBL/GenBank/DDBJ databases">
        <title>Conoideocrella luteorostrata (Hypocreales: Clavicipitaceae), a potential biocontrol fungus for elongate hemlock scale in United States Christmas tree production areas.</title>
        <authorList>
            <person name="Barrett H."/>
            <person name="Lovett B."/>
            <person name="Macias A.M."/>
            <person name="Stajich J.E."/>
            <person name="Kasson M.T."/>
        </authorList>
    </citation>
    <scope>NUCLEOTIDE SEQUENCE</scope>
    <source>
        <strain evidence="7">ARSEF 14590</strain>
    </source>
</reference>
<evidence type="ECO:0000256" key="5">
    <source>
        <dbReference type="SAM" id="MobiDB-lite"/>
    </source>
</evidence>
<gene>
    <name evidence="7" type="ORF">QQS21_000541</name>
</gene>
<keyword evidence="4" id="KW-1015">Disulfide bond</keyword>
<accession>A0AAJ0D1M3</accession>
<evidence type="ECO:0008006" key="9">
    <source>
        <dbReference type="Google" id="ProtNLM"/>
    </source>
</evidence>
<feature type="compositionally biased region" description="Basic and acidic residues" evidence="5">
    <location>
        <begin position="64"/>
        <end position="74"/>
    </location>
</feature>